<evidence type="ECO:0000313" key="6">
    <source>
        <dbReference type="EMBL" id="KAK7202070.1"/>
    </source>
</evidence>
<dbReference type="AlphaFoldDB" id="A0AAW0FBX1"/>
<evidence type="ECO:0000256" key="1">
    <source>
        <dbReference type="ARBA" id="ARBA00004127"/>
    </source>
</evidence>
<proteinExistence type="predicted"/>
<dbReference type="Proteomes" id="UP001430356">
    <property type="component" value="Unassembled WGS sequence"/>
</dbReference>
<keyword evidence="3" id="KW-1133">Transmembrane helix</keyword>
<reference evidence="6 7" key="1">
    <citation type="journal article" date="2021" name="MBio">
        <title>A New Model Trypanosomatid, Novymonas esmeraldas: Genomic Perception of Its 'Candidatus Pandoraea novymonadis' Endosymbiont.</title>
        <authorList>
            <person name="Zakharova A."/>
            <person name="Saura A."/>
            <person name="Butenko A."/>
            <person name="Podesvova L."/>
            <person name="Warmusova S."/>
            <person name="Kostygov A.Y."/>
            <person name="Nenarokova A."/>
            <person name="Lukes J."/>
            <person name="Opperdoes F.R."/>
            <person name="Yurchenko V."/>
        </authorList>
    </citation>
    <scope>NUCLEOTIDE SEQUENCE [LARGE SCALE GENOMIC DNA]</scope>
    <source>
        <strain evidence="6 7">E262AT.01</strain>
    </source>
</reference>
<name>A0AAW0FBX1_9TRYP</name>
<evidence type="ECO:0000256" key="2">
    <source>
        <dbReference type="ARBA" id="ARBA00022692"/>
    </source>
</evidence>
<evidence type="ECO:0000256" key="4">
    <source>
        <dbReference type="ARBA" id="ARBA00023136"/>
    </source>
</evidence>
<sequence>MTYKQVWCRAAFPDFLLNGAYVDYEEACKKLHELKKTPVKPSAPGELYSWLLDRKESVKRRCRKKKEELLEMARNLYQCSEDMRGPAEAAAMCGAITAGTMMRLRHDDVRRVADAIMYEVLRFVECRNLNTDTIGHIIEHMRNCPVLAATRGRWEDIRTMHSCDSISMDEVYYYLSRVYARVRRVEKWTPVKLGDRSTCAGGPQAFDRRSFKFWVAMQDLPFIIARVLPHLPLCTFTDTHKECAKRHIPFSIFSPVCSVYFDNSELLLYHRRLERAEGSALIRIRWYSRIYATDWNALRGYHDVYVEMKVHHEPTSDERSNKRRFAIKEKEVDAFLEAELGVPRTVEMLKHKSASAVDQAAFQSLATEVLSKIRGEDLKPVLRTQCGRAAFQHDDDESVRVSIDTNLRMSTDCGPDHRHWRCSGGGGDGSRVSRFPYAVVEVKLQGERNAPIDPWIVELMASRQMERVDKFSKYAHGVASLYRDSAFPITAVPYWMHQLDADIRASTKPEVYNDDHEPTTVAAAAATIAPFLPHSDYANIYQNIWRLVRTSPSGDAREQWSTRAFAIVALAAVKGQENLNRAALFTLFLAQPKEAVRLLMAGLAAGYRPVNQDSVDCRYKAYRRASFFPPQAYLVKAMCGSSEDAERAATQRAIDTTSGATSKRVQVPKKKERYCPFP</sequence>
<dbReference type="InterPro" id="IPR042267">
    <property type="entry name" value="VTC_sf"/>
</dbReference>
<evidence type="ECO:0000259" key="5">
    <source>
        <dbReference type="Pfam" id="PF09359"/>
    </source>
</evidence>
<evidence type="ECO:0000313" key="7">
    <source>
        <dbReference type="Proteomes" id="UP001430356"/>
    </source>
</evidence>
<keyword evidence="7" id="KW-1185">Reference proteome</keyword>
<dbReference type="GO" id="GO:0012505">
    <property type="term" value="C:endomembrane system"/>
    <property type="evidence" value="ECO:0007669"/>
    <property type="project" value="UniProtKB-SubCell"/>
</dbReference>
<evidence type="ECO:0000256" key="3">
    <source>
        <dbReference type="ARBA" id="ARBA00022989"/>
    </source>
</evidence>
<dbReference type="InterPro" id="IPR051572">
    <property type="entry name" value="VTC_Complex_Subunit"/>
</dbReference>
<comment type="subcellular location">
    <subcellularLocation>
        <location evidence="1">Endomembrane system</location>
        <topology evidence="1">Multi-pass membrane protein</topology>
    </subcellularLocation>
</comment>
<organism evidence="6 7">
    <name type="scientific">Novymonas esmeraldas</name>
    <dbReference type="NCBI Taxonomy" id="1808958"/>
    <lineage>
        <taxon>Eukaryota</taxon>
        <taxon>Discoba</taxon>
        <taxon>Euglenozoa</taxon>
        <taxon>Kinetoplastea</taxon>
        <taxon>Metakinetoplastina</taxon>
        <taxon>Trypanosomatida</taxon>
        <taxon>Trypanosomatidae</taxon>
        <taxon>Novymonas</taxon>
    </lineage>
</organism>
<accession>A0AAW0FBX1</accession>
<dbReference type="Gene3D" id="3.20.100.30">
    <property type="entry name" value="VTC, catalytic tunnel domain"/>
    <property type="match status" value="1"/>
</dbReference>
<dbReference type="EMBL" id="JAECZO010000024">
    <property type="protein sequence ID" value="KAK7202070.1"/>
    <property type="molecule type" value="Genomic_DNA"/>
</dbReference>
<gene>
    <name evidence="6" type="ORF">NESM_000275700</name>
</gene>
<dbReference type="InterPro" id="IPR018966">
    <property type="entry name" value="VTC_domain"/>
</dbReference>
<dbReference type="GO" id="GO:0006799">
    <property type="term" value="P:polyphosphate biosynthetic process"/>
    <property type="evidence" value="ECO:0007669"/>
    <property type="project" value="UniProtKB-ARBA"/>
</dbReference>
<dbReference type="PANTHER" id="PTHR46140:SF1">
    <property type="entry name" value="VACUOLAR TRANSPORTER CHAPERONE COMPLEX SUBUNIT 4-RELATED"/>
    <property type="match status" value="1"/>
</dbReference>
<comment type="caution">
    <text evidence="6">The sequence shown here is derived from an EMBL/GenBank/DDBJ whole genome shotgun (WGS) entry which is preliminary data.</text>
</comment>
<dbReference type="PANTHER" id="PTHR46140">
    <property type="entry name" value="VACUOLAR TRANSPORTER CHAPERONE 1-RELATED"/>
    <property type="match status" value="1"/>
</dbReference>
<keyword evidence="2" id="KW-0812">Transmembrane</keyword>
<protein>
    <submittedName>
        <fullName evidence="6">Catalytic subunit of the vacuolar transporter chaperone 4</fullName>
    </submittedName>
</protein>
<keyword evidence="4" id="KW-0472">Membrane</keyword>
<dbReference type="Pfam" id="PF09359">
    <property type="entry name" value="VTC"/>
    <property type="match status" value="1"/>
</dbReference>
<feature type="domain" description="VTC" evidence="5">
    <location>
        <begin position="208"/>
        <end position="482"/>
    </location>
</feature>